<name>A0ACD5WE45_AVESA</name>
<accession>A0ACD5WE45</accession>
<keyword evidence="2" id="KW-1185">Reference proteome</keyword>
<reference evidence="1" key="1">
    <citation type="submission" date="2021-05" db="EMBL/GenBank/DDBJ databases">
        <authorList>
            <person name="Scholz U."/>
            <person name="Mascher M."/>
            <person name="Fiebig A."/>
        </authorList>
    </citation>
    <scope>NUCLEOTIDE SEQUENCE [LARGE SCALE GENOMIC DNA]</scope>
</reference>
<evidence type="ECO:0000313" key="2">
    <source>
        <dbReference type="Proteomes" id="UP001732700"/>
    </source>
</evidence>
<dbReference type="EnsemblPlants" id="AVESA.00010b.r2.4AG0604520.1">
    <property type="protein sequence ID" value="AVESA.00010b.r2.4AG0604520.1.CDS"/>
    <property type="gene ID" value="AVESA.00010b.r2.4AG0604520"/>
</dbReference>
<evidence type="ECO:0000313" key="1">
    <source>
        <dbReference type="EnsemblPlants" id="AVESA.00010b.r2.4AG0604520.1.CDS"/>
    </source>
</evidence>
<reference evidence="1" key="2">
    <citation type="submission" date="2025-09" db="UniProtKB">
        <authorList>
            <consortium name="EnsemblPlants"/>
        </authorList>
    </citation>
    <scope>IDENTIFICATION</scope>
</reference>
<proteinExistence type="predicted"/>
<sequence>MPSYKATTIAPSKTSGSYIHHMDIDLNIAPGEGEDEHEPPLHEEELQVGHQFDLNINPEDDHEGDVDHGEEDLHESDEDESDNGFEDQTGAFQTMEEELQAMDDALENLQVDQEDYGVYGGDVEIEFEQEELDDSEPDEDTDGDQEQADNQQVHDDDKYKNLTDVQRCGICDELIARSVDWKLKKNTTREVVDMFQVSVYNEPTPRRSDNRPRGTLITKTIKVDRNRSRQFLVEKVLPAIQAVWPQELAGETIWIQQDNAPSHVPSDDPVFVNVVAQTGLDIRLMQQPANSPDMNILDLGLFSSLQSMSDRLVSNNLDELINNVKHEYDAYDADKINRIFLTLQNCLIEVMKIGGGNGYKIPHMYKDGLECAGNLPSVLGCDRELYESRRP</sequence>
<organism evidence="1 2">
    <name type="scientific">Avena sativa</name>
    <name type="common">Oat</name>
    <dbReference type="NCBI Taxonomy" id="4498"/>
    <lineage>
        <taxon>Eukaryota</taxon>
        <taxon>Viridiplantae</taxon>
        <taxon>Streptophyta</taxon>
        <taxon>Embryophyta</taxon>
        <taxon>Tracheophyta</taxon>
        <taxon>Spermatophyta</taxon>
        <taxon>Magnoliopsida</taxon>
        <taxon>Liliopsida</taxon>
        <taxon>Poales</taxon>
        <taxon>Poaceae</taxon>
        <taxon>BOP clade</taxon>
        <taxon>Pooideae</taxon>
        <taxon>Poodae</taxon>
        <taxon>Poeae</taxon>
        <taxon>Poeae Chloroplast Group 1 (Aveneae type)</taxon>
        <taxon>Aveninae</taxon>
        <taxon>Avena</taxon>
    </lineage>
</organism>
<protein>
    <submittedName>
        <fullName evidence="1">Uncharacterized protein</fullName>
    </submittedName>
</protein>
<dbReference type="Proteomes" id="UP001732700">
    <property type="component" value="Chromosome 4A"/>
</dbReference>